<dbReference type="FunFam" id="3.40.50.300:FF:000218">
    <property type="entry name" value="Multidrug ABC transporter ATP-binding protein"/>
    <property type="match status" value="1"/>
</dbReference>
<evidence type="ECO:0000256" key="7">
    <source>
        <dbReference type="ARBA" id="ARBA00024725"/>
    </source>
</evidence>
<dbReference type="InterPro" id="IPR003593">
    <property type="entry name" value="AAA+_ATPase"/>
</dbReference>
<keyword evidence="12" id="KW-1185">Reference proteome</keyword>
<feature type="transmembrane region" description="Helical" evidence="8">
    <location>
        <begin position="153"/>
        <end position="176"/>
    </location>
</feature>
<evidence type="ECO:0000313" key="12">
    <source>
        <dbReference type="Proteomes" id="UP000501600"/>
    </source>
</evidence>
<dbReference type="InterPro" id="IPR027417">
    <property type="entry name" value="P-loop_NTPase"/>
</dbReference>
<gene>
    <name evidence="11" type="ORF">HF685_14500</name>
</gene>
<dbReference type="GO" id="GO:0016887">
    <property type="term" value="F:ATP hydrolysis activity"/>
    <property type="evidence" value="ECO:0007669"/>
    <property type="project" value="InterPro"/>
</dbReference>
<dbReference type="CDD" id="cd18575">
    <property type="entry name" value="ABC_6TM_bac_exporter_ABCB8_10_like"/>
    <property type="match status" value="1"/>
</dbReference>
<dbReference type="PROSITE" id="PS50893">
    <property type="entry name" value="ABC_TRANSPORTER_2"/>
    <property type="match status" value="1"/>
</dbReference>
<dbReference type="InterPro" id="IPR003439">
    <property type="entry name" value="ABC_transporter-like_ATP-bd"/>
</dbReference>
<comment type="function">
    <text evidence="7">Part of an ABC transporter complex. Transmembrane domains (TMD) form a pore in the inner membrane and the ATP-binding domain (NBD) is responsible for energy generation.</text>
</comment>
<feature type="transmembrane region" description="Helical" evidence="8">
    <location>
        <begin position="182"/>
        <end position="201"/>
    </location>
</feature>
<feature type="transmembrane region" description="Helical" evidence="8">
    <location>
        <begin position="264"/>
        <end position="283"/>
    </location>
</feature>
<keyword evidence="3" id="KW-0547">Nucleotide-binding</keyword>
<dbReference type="GO" id="GO:0090374">
    <property type="term" value="P:oligopeptide export from mitochondrion"/>
    <property type="evidence" value="ECO:0007669"/>
    <property type="project" value="TreeGrafter"/>
</dbReference>
<evidence type="ECO:0000259" key="9">
    <source>
        <dbReference type="PROSITE" id="PS50893"/>
    </source>
</evidence>
<evidence type="ECO:0000256" key="5">
    <source>
        <dbReference type="ARBA" id="ARBA00022989"/>
    </source>
</evidence>
<evidence type="ECO:0000256" key="4">
    <source>
        <dbReference type="ARBA" id="ARBA00022840"/>
    </source>
</evidence>
<dbReference type="InterPro" id="IPR011918">
    <property type="entry name" value="ABC_MsbA_ATP-bd"/>
</dbReference>
<feature type="transmembrane region" description="Helical" evidence="8">
    <location>
        <begin position="295"/>
        <end position="316"/>
    </location>
</feature>
<feature type="transmembrane region" description="Helical" evidence="8">
    <location>
        <begin position="43"/>
        <end position="62"/>
    </location>
</feature>
<dbReference type="SUPFAM" id="SSF52540">
    <property type="entry name" value="P-loop containing nucleoside triphosphate hydrolases"/>
    <property type="match status" value="1"/>
</dbReference>
<dbReference type="InterPro" id="IPR011527">
    <property type="entry name" value="ABC1_TM_dom"/>
</dbReference>
<evidence type="ECO:0000256" key="1">
    <source>
        <dbReference type="ARBA" id="ARBA00004651"/>
    </source>
</evidence>
<feature type="domain" description="ABC transmembrane type-1" evidence="10">
    <location>
        <begin position="44"/>
        <end position="325"/>
    </location>
</feature>
<protein>
    <submittedName>
        <fullName evidence="11">ATP-binding cassette domain-containing protein</fullName>
    </submittedName>
</protein>
<dbReference type="InterPro" id="IPR036640">
    <property type="entry name" value="ABC1_TM_sf"/>
</dbReference>
<evidence type="ECO:0000256" key="8">
    <source>
        <dbReference type="SAM" id="Phobius"/>
    </source>
</evidence>
<dbReference type="Pfam" id="PF00005">
    <property type="entry name" value="ABC_tran"/>
    <property type="match status" value="1"/>
</dbReference>
<dbReference type="SUPFAM" id="SSF90123">
    <property type="entry name" value="ABC transporter transmembrane region"/>
    <property type="match status" value="1"/>
</dbReference>
<organism evidence="11 12">
    <name type="scientific">Parasphingorhabdus halotolerans</name>
    <dbReference type="NCBI Taxonomy" id="2725558"/>
    <lineage>
        <taxon>Bacteria</taxon>
        <taxon>Pseudomonadati</taxon>
        <taxon>Pseudomonadota</taxon>
        <taxon>Alphaproteobacteria</taxon>
        <taxon>Sphingomonadales</taxon>
        <taxon>Sphingomonadaceae</taxon>
        <taxon>Parasphingorhabdus</taxon>
    </lineage>
</organism>
<dbReference type="Proteomes" id="UP000501600">
    <property type="component" value="Chromosome"/>
</dbReference>
<feature type="transmembrane region" description="Helical" evidence="8">
    <location>
        <begin position="82"/>
        <end position="103"/>
    </location>
</feature>
<dbReference type="AlphaFoldDB" id="A0A6H2DRE4"/>
<dbReference type="RefSeq" id="WP_168820597.1">
    <property type="nucleotide sequence ID" value="NZ_CP051217.1"/>
</dbReference>
<dbReference type="CDD" id="cd03249">
    <property type="entry name" value="ABC_MTABC3_MDL1_MDL2"/>
    <property type="match status" value="1"/>
</dbReference>
<evidence type="ECO:0000256" key="2">
    <source>
        <dbReference type="ARBA" id="ARBA00022692"/>
    </source>
</evidence>
<dbReference type="GO" id="GO:0005524">
    <property type="term" value="F:ATP binding"/>
    <property type="evidence" value="ECO:0007669"/>
    <property type="project" value="UniProtKB-KW"/>
</dbReference>
<dbReference type="GO" id="GO:0015421">
    <property type="term" value="F:ABC-type oligopeptide transporter activity"/>
    <property type="evidence" value="ECO:0007669"/>
    <property type="project" value="TreeGrafter"/>
</dbReference>
<evidence type="ECO:0000256" key="3">
    <source>
        <dbReference type="ARBA" id="ARBA00022741"/>
    </source>
</evidence>
<dbReference type="InterPro" id="IPR039421">
    <property type="entry name" value="Type_1_exporter"/>
</dbReference>
<evidence type="ECO:0000313" key="11">
    <source>
        <dbReference type="EMBL" id="QJB70331.1"/>
    </source>
</evidence>
<comment type="subcellular location">
    <subcellularLocation>
        <location evidence="1">Cell membrane</location>
        <topology evidence="1">Multi-pass membrane protein</topology>
    </subcellularLocation>
</comment>
<dbReference type="NCBIfam" id="TIGR02204">
    <property type="entry name" value="MsbA_rel"/>
    <property type="match status" value="1"/>
</dbReference>
<dbReference type="InterPro" id="IPR017871">
    <property type="entry name" value="ABC_transporter-like_CS"/>
</dbReference>
<keyword evidence="4 11" id="KW-0067">ATP-binding</keyword>
<dbReference type="PANTHER" id="PTHR43394">
    <property type="entry name" value="ATP-DEPENDENT PERMEASE MDL1, MITOCHONDRIAL"/>
    <property type="match status" value="1"/>
</dbReference>
<keyword evidence="6 8" id="KW-0472">Membrane</keyword>
<keyword evidence="5 8" id="KW-1133">Transmembrane helix</keyword>
<proteinExistence type="predicted"/>
<evidence type="ECO:0000256" key="6">
    <source>
        <dbReference type="ARBA" id="ARBA00023136"/>
    </source>
</evidence>
<dbReference type="EMBL" id="CP051217">
    <property type="protein sequence ID" value="QJB70331.1"/>
    <property type="molecule type" value="Genomic_DNA"/>
</dbReference>
<dbReference type="Gene3D" id="1.20.1560.10">
    <property type="entry name" value="ABC transporter type 1, transmembrane domain"/>
    <property type="match status" value="1"/>
</dbReference>
<dbReference type="SMART" id="SM00382">
    <property type="entry name" value="AAA"/>
    <property type="match status" value="1"/>
</dbReference>
<dbReference type="GO" id="GO:0005886">
    <property type="term" value="C:plasma membrane"/>
    <property type="evidence" value="ECO:0007669"/>
    <property type="project" value="UniProtKB-SubCell"/>
</dbReference>
<sequence>MSDNSDNRSAGSAENTESETGSIKKIGNLRMIWDQAVRYPKQIVLAAISLFVAAMATLAIPAGFKTIIDKGFAAGNGDVAPYFQGLLLVVGVLAIATAFRFYFVSWLGERVVADIRLAVQRNLLRLAPGFFEENRPSEIASRMTSDTAVIEQIVGTTVSVALRNIVIGIGGIIYLFTLAPMLTAGLLIGIPIVILPIVFIGRKLTNVSRFSQDRVADVGAMVAETLGAMKIVQAFGQEQREHKRFGGAVEATFDTAKRRIRLRAALTAVVIAMVFSGITMLMWRGAVGVAEGSISGGTIAAFVLTGGLVAGAFGALTEVYGDLLRGAGAAGRLAELLSEEPGIAAPKSPIALPEPPRGQISFDNVTFAYPTRPDTAALNGFTLKVTPGETVAVVGPSGAGKSTLFQLAQRFYDPQSGTVRIDGVTLPSADPADIRGRMALVPQETVLFAASARDNLRYGNWNATDDEIWTAARAANAEDFLRDLPDGLDTFMGEAGTRLSGGQRQRIAIARALLRNTPILLLDEATSALDAESEKLVQDALEKLMQDRTTIVIAHRLATVRSADRIIVMDGGQIVEQGAHDSLMAKNGLYARLADLQFSTGEISTASIASKAAAIN</sequence>
<dbReference type="KEGG" id="phao:HF685_14500"/>
<reference evidence="11 12" key="1">
    <citation type="submission" date="2020-04" db="EMBL/GenBank/DDBJ databases">
        <title>Genome sequence for Sphingorhabdus sp. strain M1.</title>
        <authorList>
            <person name="Park S.-J."/>
        </authorList>
    </citation>
    <scope>NUCLEOTIDE SEQUENCE [LARGE SCALE GENOMIC DNA]</scope>
    <source>
        <strain evidence="11 12">JK6</strain>
    </source>
</reference>
<dbReference type="Pfam" id="PF00664">
    <property type="entry name" value="ABC_membrane"/>
    <property type="match status" value="1"/>
</dbReference>
<keyword evidence="2 8" id="KW-0812">Transmembrane</keyword>
<accession>A0A6H2DRE4</accession>
<evidence type="ECO:0000259" key="10">
    <source>
        <dbReference type="PROSITE" id="PS50929"/>
    </source>
</evidence>
<dbReference type="PROSITE" id="PS00211">
    <property type="entry name" value="ABC_TRANSPORTER_1"/>
    <property type="match status" value="1"/>
</dbReference>
<dbReference type="Gene3D" id="3.40.50.300">
    <property type="entry name" value="P-loop containing nucleotide triphosphate hydrolases"/>
    <property type="match status" value="1"/>
</dbReference>
<feature type="domain" description="ABC transporter" evidence="9">
    <location>
        <begin position="360"/>
        <end position="596"/>
    </location>
</feature>
<dbReference type="PANTHER" id="PTHR43394:SF1">
    <property type="entry name" value="ATP-BINDING CASSETTE SUB-FAMILY B MEMBER 10, MITOCHONDRIAL"/>
    <property type="match status" value="1"/>
</dbReference>
<name>A0A6H2DRE4_9SPHN</name>
<dbReference type="PROSITE" id="PS50929">
    <property type="entry name" value="ABC_TM1F"/>
    <property type="match status" value="1"/>
</dbReference>